<dbReference type="Pfam" id="PF06763">
    <property type="entry name" value="Minor_tail_Z"/>
    <property type="match status" value="1"/>
</dbReference>
<evidence type="ECO:0000313" key="1">
    <source>
        <dbReference type="EMBL" id="QQE90269.1"/>
    </source>
</evidence>
<dbReference type="Proteomes" id="UP000596192">
    <property type="component" value="Chromosome"/>
</dbReference>
<proteinExistence type="predicted"/>
<dbReference type="AlphaFoldDB" id="A0AAQ0C0M8"/>
<evidence type="ECO:0000313" key="2">
    <source>
        <dbReference type="Proteomes" id="UP000596192"/>
    </source>
</evidence>
<dbReference type="RefSeq" id="WP_198867660.1">
    <property type="nucleotide sequence ID" value="NZ_CP066310.1"/>
</dbReference>
<organism evidence="1 2">
    <name type="scientific">Azotobacter chroococcum</name>
    <dbReference type="NCBI Taxonomy" id="353"/>
    <lineage>
        <taxon>Bacteria</taxon>
        <taxon>Pseudomonadati</taxon>
        <taxon>Pseudomonadota</taxon>
        <taxon>Gammaproteobacteria</taxon>
        <taxon>Pseudomonadales</taxon>
        <taxon>Pseudomonadaceae</taxon>
        <taxon>Azotobacter</taxon>
    </lineage>
</organism>
<name>A0AAQ0C0M8_9GAMM</name>
<dbReference type="InterPro" id="IPR010633">
    <property type="entry name" value="Phage_lambda_GpZ"/>
</dbReference>
<protein>
    <submittedName>
        <fullName evidence="1">Phage tail protein</fullName>
    </submittedName>
</protein>
<sequence>MSVKVGFKGGKAALKRLEVADEKARRAVLMATNDTGETLRARILREMGDTVNIKRNTLRERVILTRAARWNGQARIWALRKGLVLSHFPHKQLYRKEKGRKKKRRAGVRVNVSGRTRVLPGAFIVESAGSGSTNGLIFIRTGKRSKAERIGMAVDGGDLSRTKIKALYGPSPSQILNSKLPDYQAEGQRILREEIARQLKRTNL</sequence>
<accession>A0AAQ0C0M8</accession>
<reference evidence="1 2" key="1">
    <citation type="submission" date="2020-12" db="EMBL/GenBank/DDBJ databases">
        <title>Genomic Analysis and Response surface optimization of nitrogen-fixing conditions for A. chroococcum strain HR1, Isolation from rhizosphere soil.</title>
        <authorList>
            <person name="Li J."/>
            <person name="Yang H."/>
            <person name="Liu H."/>
            <person name="Wang C."/>
            <person name="Tian Y."/>
            <person name="Lu X.Y."/>
        </authorList>
    </citation>
    <scope>NUCLEOTIDE SEQUENCE [LARGE SCALE GENOMIC DNA]</scope>
    <source>
        <strain evidence="1 2">HR1</strain>
    </source>
</reference>
<gene>
    <name evidence="1" type="ORF">GKQ51_08245</name>
</gene>
<dbReference type="EMBL" id="CP066310">
    <property type="protein sequence ID" value="QQE90269.1"/>
    <property type="molecule type" value="Genomic_DNA"/>
</dbReference>